<accession>A0AAD6J2R3</accession>
<dbReference type="EMBL" id="JAQGDS010000002">
    <property type="protein sequence ID" value="KAJ6263458.1"/>
    <property type="molecule type" value="Genomic_DNA"/>
</dbReference>
<dbReference type="AlphaFoldDB" id="A0AAD6J2R3"/>
<keyword evidence="2" id="KW-1185">Reference proteome</keyword>
<sequence length="100" mass="11274">MNAQGQLEFCIQVSRGHSYAQVLAVPRKFFEDRSFGLLLYGTAGLEAADADAFCLEDWIYVELRNFQTETIAMVSGIRSRKYATPEGFSPWQSGSRLDEL</sequence>
<evidence type="ECO:0000313" key="1">
    <source>
        <dbReference type="EMBL" id="KAJ6263458.1"/>
    </source>
</evidence>
<comment type="caution">
    <text evidence="1">The sequence shown here is derived from an EMBL/GenBank/DDBJ whole genome shotgun (WGS) entry which is preliminary data.</text>
</comment>
<name>A0AAD6J2R3_DREDA</name>
<reference evidence="1" key="1">
    <citation type="submission" date="2023-01" db="EMBL/GenBank/DDBJ databases">
        <title>The chitinases involved in constricting ring structure development in the nematode-trapping fungus Drechslerella dactyloides.</title>
        <authorList>
            <person name="Wang R."/>
            <person name="Zhang L."/>
            <person name="Tang P."/>
            <person name="Li S."/>
            <person name="Liang L."/>
        </authorList>
    </citation>
    <scope>NUCLEOTIDE SEQUENCE</scope>
    <source>
        <strain evidence="1">YMF1.00031</strain>
    </source>
</reference>
<protein>
    <submittedName>
        <fullName evidence="1">Uncharacterized protein</fullName>
    </submittedName>
</protein>
<dbReference type="Proteomes" id="UP001221413">
    <property type="component" value="Unassembled WGS sequence"/>
</dbReference>
<proteinExistence type="predicted"/>
<organism evidence="1 2">
    <name type="scientific">Drechslerella dactyloides</name>
    <name type="common">Nematode-trapping fungus</name>
    <name type="synonym">Arthrobotrys dactyloides</name>
    <dbReference type="NCBI Taxonomy" id="74499"/>
    <lineage>
        <taxon>Eukaryota</taxon>
        <taxon>Fungi</taxon>
        <taxon>Dikarya</taxon>
        <taxon>Ascomycota</taxon>
        <taxon>Pezizomycotina</taxon>
        <taxon>Orbiliomycetes</taxon>
        <taxon>Orbiliales</taxon>
        <taxon>Orbiliaceae</taxon>
        <taxon>Drechslerella</taxon>
    </lineage>
</organism>
<evidence type="ECO:0000313" key="2">
    <source>
        <dbReference type="Proteomes" id="UP001221413"/>
    </source>
</evidence>
<gene>
    <name evidence="1" type="ORF">Dda_2022</name>
</gene>